<accession>A0A2P2LVU7</accession>
<reference evidence="2" key="1">
    <citation type="submission" date="2018-02" db="EMBL/GenBank/DDBJ databases">
        <title>Rhizophora mucronata_Transcriptome.</title>
        <authorList>
            <person name="Meera S.P."/>
            <person name="Sreeshan A."/>
            <person name="Augustine A."/>
        </authorList>
    </citation>
    <scope>NUCLEOTIDE SEQUENCE</scope>
    <source>
        <tissue evidence="2">Leaf</tissue>
    </source>
</reference>
<keyword evidence="2" id="KW-0436">Ligase</keyword>
<dbReference type="GO" id="GO:0016874">
    <property type="term" value="F:ligase activity"/>
    <property type="evidence" value="ECO:0007669"/>
    <property type="project" value="UniProtKB-KW"/>
</dbReference>
<keyword evidence="1" id="KW-0732">Signal</keyword>
<organism evidence="2">
    <name type="scientific">Rhizophora mucronata</name>
    <name type="common">Asiatic mangrove</name>
    <dbReference type="NCBI Taxonomy" id="61149"/>
    <lineage>
        <taxon>Eukaryota</taxon>
        <taxon>Viridiplantae</taxon>
        <taxon>Streptophyta</taxon>
        <taxon>Embryophyta</taxon>
        <taxon>Tracheophyta</taxon>
        <taxon>Spermatophyta</taxon>
        <taxon>Magnoliopsida</taxon>
        <taxon>eudicotyledons</taxon>
        <taxon>Gunneridae</taxon>
        <taxon>Pentapetalae</taxon>
        <taxon>rosids</taxon>
        <taxon>fabids</taxon>
        <taxon>Malpighiales</taxon>
        <taxon>Rhizophoraceae</taxon>
        <taxon>Rhizophora</taxon>
    </lineage>
</organism>
<sequence>MTHQLTFLVVALAIGISSTSQNSNNFSLLILSNFSFTLIFCFSCKNDNHYQTFQKALHQTLLFVQFCCSKLEKS</sequence>
<name>A0A2P2LVU7_RHIMU</name>
<dbReference type="EMBL" id="GGEC01041579">
    <property type="protein sequence ID" value="MBX22063.1"/>
    <property type="molecule type" value="Transcribed_RNA"/>
</dbReference>
<proteinExistence type="predicted"/>
<protein>
    <submittedName>
        <fullName evidence="2">DNA ligase 1</fullName>
    </submittedName>
</protein>
<feature type="chain" id="PRO_5015163434" evidence="1">
    <location>
        <begin position="20"/>
        <end position="74"/>
    </location>
</feature>
<feature type="signal peptide" evidence="1">
    <location>
        <begin position="1"/>
        <end position="19"/>
    </location>
</feature>
<dbReference type="AlphaFoldDB" id="A0A2P2LVU7"/>
<evidence type="ECO:0000256" key="1">
    <source>
        <dbReference type="SAM" id="SignalP"/>
    </source>
</evidence>
<evidence type="ECO:0000313" key="2">
    <source>
        <dbReference type="EMBL" id="MBX22063.1"/>
    </source>
</evidence>